<protein>
    <submittedName>
        <fullName evidence="2">Uncharacterized protein</fullName>
    </submittedName>
</protein>
<dbReference type="Proteomes" id="UP000233551">
    <property type="component" value="Unassembled WGS sequence"/>
</dbReference>
<reference evidence="2 3" key="1">
    <citation type="submission" date="2017-11" db="EMBL/GenBank/DDBJ databases">
        <title>De-novo sequencing of pomegranate (Punica granatum L.) genome.</title>
        <authorList>
            <person name="Akparov Z."/>
            <person name="Amiraslanov A."/>
            <person name="Hajiyeva S."/>
            <person name="Abbasov M."/>
            <person name="Kaur K."/>
            <person name="Hamwieh A."/>
            <person name="Solovyev V."/>
            <person name="Salamov A."/>
            <person name="Braich B."/>
            <person name="Kosarev P."/>
            <person name="Mahmoud A."/>
            <person name="Hajiyev E."/>
            <person name="Babayeva S."/>
            <person name="Izzatullayeva V."/>
            <person name="Mammadov A."/>
            <person name="Mammadov A."/>
            <person name="Sharifova S."/>
            <person name="Ojaghi J."/>
            <person name="Eynullazada K."/>
            <person name="Bayramov B."/>
            <person name="Abdulazimova A."/>
            <person name="Shahmuradov I."/>
        </authorList>
    </citation>
    <scope>NUCLEOTIDE SEQUENCE [LARGE SCALE GENOMIC DNA]</scope>
    <source>
        <strain evidence="3">cv. AG2017</strain>
        <tissue evidence="2">Leaf</tissue>
    </source>
</reference>
<gene>
    <name evidence="2" type="ORF">CRG98_014132</name>
</gene>
<name>A0A2I0KAB8_PUNGR</name>
<feature type="region of interest" description="Disordered" evidence="1">
    <location>
        <begin position="116"/>
        <end position="135"/>
    </location>
</feature>
<evidence type="ECO:0000256" key="1">
    <source>
        <dbReference type="SAM" id="MobiDB-lite"/>
    </source>
</evidence>
<keyword evidence="3" id="KW-1185">Reference proteome</keyword>
<proteinExistence type="predicted"/>
<organism evidence="2 3">
    <name type="scientific">Punica granatum</name>
    <name type="common">Pomegranate</name>
    <dbReference type="NCBI Taxonomy" id="22663"/>
    <lineage>
        <taxon>Eukaryota</taxon>
        <taxon>Viridiplantae</taxon>
        <taxon>Streptophyta</taxon>
        <taxon>Embryophyta</taxon>
        <taxon>Tracheophyta</taxon>
        <taxon>Spermatophyta</taxon>
        <taxon>Magnoliopsida</taxon>
        <taxon>eudicotyledons</taxon>
        <taxon>Gunneridae</taxon>
        <taxon>Pentapetalae</taxon>
        <taxon>rosids</taxon>
        <taxon>malvids</taxon>
        <taxon>Myrtales</taxon>
        <taxon>Lythraceae</taxon>
        <taxon>Punica</taxon>
    </lineage>
</organism>
<feature type="compositionally biased region" description="Basic and acidic residues" evidence="1">
    <location>
        <begin position="31"/>
        <end position="45"/>
    </location>
</feature>
<sequence>MTFRNSTRLPEGRFSDHKRLPASLWGIFMANRDHSDPRTPRDIRETRRKPQSQVPKSPPANGFGTFGTVHERLDPSLRSPRSPVLHRAVVGASVPSRSSQAAAAVTLRVPTARNIKPSLATPKATSPTLPLMHRG</sequence>
<dbReference type="EMBL" id="PGOL01000750">
    <property type="protein sequence ID" value="PKI65474.1"/>
    <property type="molecule type" value="Genomic_DNA"/>
</dbReference>
<dbReference type="AlphaFoldDB" id="A0A2I0KAB8"/>
<evidence type="ECO:0000313" key="3">
    <source>
        <dbReference type="Proteomes" id="UP000233551"/>
    </source>
</evidence>
<feature type="region of interest" description="Disordered" evidence="1">
    <location>
        <begin position="28"/>
        <end position="68"/>
    </location>
</feature>
<evidence type="ECO:0000313" key="2">
    <source>
        <dbReference type="EMBL" id="PKI65474.1"/>
    </source>
</evidence>
<accession>A0A2I0KAB8</accession>
<comment type="caution">
    <text evidence="2">The sequence shown here is derived from an EMBL/GenBank/DDBJ whole genome shotgun (WGS) entry which is preliminary data.</text>
</comment>